<dbReference type="PRINTS" id="PR00607">
    <property type="entry name" value="CYTCHROMECIE"/>
</dbReference>
<evidence type="ECO:0000256" key="2">
    <source>
        <dbReference type="ARBA" id="ARBA00022617"/>
    </source>
</evidence>
<protein>
    <submittedName>
        <fullName evidence="9">C-type cytochrome</fullName>
    </submittedName>
</protein>
<evidence type="ECO:0000313" key="9">
    <source>
        <dbReference type="EMBL" id="MDE8604145.1"/>
    </source>
</evidence>
<dbReference type="InterPro" id="IPR009056">
    <property type="entry name" value="Cyt_c-like_dom"/>
</dbReference>
<dbReference type="PANTHER" id="PTHR40942">
    <property type="match status" value="1"/>
</dbReference>
<dbReference type="RefSeq" id="WP_255896646.1">
    <property type="nucleotide sequence ID" value="NZ_JAMZEG020000003.1"/>
</dbReference>
<keyword evidence="3 6" id="KW-0479">Metal-binding</keyword>
<evidence type="ECO:0000259" key="8">
    <source>
        <dbReference type="PROSITE" id="PS51007"/>
    </source>
</evidence>
<dbReference type="Proteomes" id="UP001139522">
    <property type="component" value="Unassembled WGS sequence"/>
</dbReference>
<feature type="domain" description="Cytochrome c" evidence="8">
    <location>
        <begin position="29"/>
        <end position="109"/>
    </location>
</feature>
<keyword evidence="4" id="KW-0249">Electron transport</keyword>
<gene>
    <name evidence="9" type="ORF">M3I01_014795</name>
</gene>
<keyword evidence="1" id="KW-0813">Transport</keyword>
<dbReference type="EMBL" id="JAMZEG020000003">
    <property type="protein sequence ID" value="MDE8604145.1"/>
    <property type="molecule type" value="Genomic_DNA"/>
</dbReference>
<evidence type="ECO:0000313" key="10">
    <source>
        <dbReference type="Proteomes" id="UP001139522"/>
    </source>
</evidence>
<keyword evidence="7" id="KW-0732">Signal</keyword>
<evidence type="ECO:0000256" key="1">
    <source>
        <dbReference type="ARBA" id="ARBA00022448"/>
    </source>
</evidence>
<dbReference type="InterPro" id="IPR002323">
    <property type="entry name" value="Cyt_CIE"/>
</dbReference>
<dbReference type="Pfam" id="PF13442">
    <property type="entry name" value="Cytochrome_CBB3"/>
    <property type="match status" value="1"/>
</dbReference>
<name>A0ABT5WH51_9GAMM</name>
<dbReference type="SUPFAM" id="SSF46626">
    <property type="entry name" value="Cytochrome c"/>
    <property type="match status" value="1"/>
</dbReference>
<sequence>MTVSIPPFIKHFSIFGGVCFALGLSSLAGAARSGEQVFNASCIACHMSGVAGAPKIGDHAAWQPRIEKGIDTLLKDAISGIKAMPPRGLCFDCSDDELKLAIEYMIDNSKD</sequence>
<feature type="signal peptide" evidence="7">
    <location>
        <begin position="1"/>
        <end position="30"/>
    </location>
</feature>
<proteinExistence type="predicted"/>
<evidence type="ECO:0000256" key="6">
    <source>
        <dbReference type="PROSITE-ProRule" id="PRU00433"/>
    </source>
</evidence>
<reference evidence="9" key="1">
    <citation type="submission" date="2023-01" db="EMBL/GenBank/DDBJ databases">
        <title>Psychroserpens sp. MSW6 and Marinomonas sp. RSW2, isolated from seawater.</title>
        <authorList>
            <person name="Kristyanto S."/>
            <person name="Jung J."/>
            <person name="Kim J.M."/>
            <person name="Jeon C.O."/>
        </authorList>
    </citation>
    <scope>NUCLEOTIDE SEQUENCE</scope>
    <source>
        <strain evidence="9">RSW2</strain>
    </source>
</reference>
<dbReference type="PROSITE" id="PS51007">
    <property type="entry name" value="CYTC"/>
    <property type="match status" value="1"/>
</dbReference>
<dbReference type="Gene3D" id="1.10.760.10">
    <property type="entry name" value="Cytochrome c-like domain"/>
    <property type="match status" value="1"/>
</dbReference>
<organism evidence="9 10">
    <name type="scientific">Marinomonas maritima</name>
    <dbReference type="NCBI Taxonomy" id="2940935"/>
    <lineage>
        <taxon>Bacteria</taxon>
        <taxon>Pseudomonadati</taxon>
        <taxon>Pseudomonadota</taxon>
        <taxon>Gammaproteobacteria</taxon>
        <taxon>Oceanospirillales</taxon>
        <taxon>Oceanospirillaceae</taxon>
        <taxon>Marinomonas</taxon>
    </lineage>
</organism>
<comment type="caution">
    <text evidence="9">The sequence shown here is derived from an EMBL/GenBank/DDBJ whole genome shotgun (WGS) entry which is preliminary data.</text>
</comment>
<keyword evidence="2 6" id="KW-0349">Heme</keyword>
<evidence type="ECO:0000256" key="7">
    <source>
        <dbReference type="SAM" id="SignalP"/>
    </source>
</evidence>
<keyword evidence="5 6" id="KW-0408">Iron</keyword>
<evidence type="ECO:0000256" key="3">
    <source>
        <dbReference type="ARBA" id="ARBA00022723"/>
    </source>
</evidence>
<accession>A0ABT5WH51</accession>
<dbReference type="PANTHER" id="PTHR40942:SF2">
    <property type="entry name" value="CYTOCHROME-RELATED"/>
    <property type="match status" value="1"/>
</dbReference>
<evidence type="ECO:0000256" key="4">
    <source>
        <dbReference type="ARBA" id="ARBA00022982"/>
    </source>
</evidence>
<dbReference type="InterPro" id="IPR036909">
    <property type="entry name" value="Cyt_c-like_dom_sf"/>
</dbReference>
<feature type="chain" id="PRO_5046508200" evidence="7">
    <location>
        <begin position="31"/>
        <end position="111"/>
    </location>
</feature>
<keyword evidence="10" id="KW-1185">Reference proteome</keyword>
<evidence type="ECO:0000256" key="5">
    <source>
        <dbReference type="ARBA" id="ARBA00023004"/>
    </source>
</evidence>